<comment type="caution">
    <text evidence="2">The sequence shown here is derived from an EMBL/GenBank/DDBJ whole genome shotgun (WGS) entry which is preliminary data.</text>
</comment>
<protein>
    <submittedName>
        <fullName evidence="2">Uncharacterized protein</fullName>
    </submittedName>
</protein>
<keyword evidence="1" id="KW-1133">Transmembrane helix</keyword>
<keyword evidence="1" id="KW-0812">Transmembrane</keyword>
<evidence type="ECO:0000256" key="1">
    <source>
        <dbReference type="SAM" id="Phobius"/>
    </source>
</evidence>
<organism evidence="2 3">
    <name type="scientific">Aspergillus pseudoustus</name>
    <dbReference type="NCBI Taxonomy" id="1810923"/>
    <lineage>
        <taxon>Eukaryota</taxon>
        <taxon>Fungi</taxon>
        <taxon>Dikarya</taxon>
        <taxon>Ascomycota</taxon>
        <taxon>Pezizomycotina</taxon>
        <taxon>Eurotiomycetes</taxon>
        <taxon>Eurotiomycetidae</taxon>
        <taxon>Eurotiales</taxon>
        <taxon>Aspergillaceae</taxon>
        <taxon>Aspergillus</taxon>
        <taxon>Aspergillus subgen. Nidulantes</taxon>
    </lineage>
</organism>
<proteinExistence type="predicted"/>
<reference evidence="2 3" key="1">
    <citation type="submission" date="2024-07" db="EMBL/GenBank/DDBJ databases">
        <title>Section-level genome sequencing and comparative genomics of Aspergillus sections Usti and Cavernicolus.</title>
        <authorList>
            <consortium name="Lawrence Berkeley National Laboratory"/>
            <person name="Nybo J.L."/>
            <person name="Vesth T.C."/>
            <person name="Theobald S."/>
            <person name="Frisvad J.C."/>
            <person name="Larsen T.O."/>
            <person name="Kjaerboelling I."/>
            <person name="Rothschild-Mancinelli K."/>
            <person name="Lyhne E.K."/>
            <person name="Kogle M.E."/>
            <person name="Barry K."/>
            <person name="Clum A."/>
            <person name="Na H."/>
            <person name="Ledsgaard L."/>
            <person name="Lin J."/>
            <person name="Lipzen A."/>
            <person name="Kuo A."/>
            <person name="Riley R."/>
            <person name="Mondo S."/>
            <person name="Labutti K."/>
            <person name="Haridas S."/>
            <person name="Pangalinan J."/>
            <person name="Salamov A.A."/>
            <person name="Simmons B.A."/>
            <person name="Magnuson J.K."/>
            <person name="Chen J."/>
            <person name="Drula E."/>
            <person name="Henrissat B."/>
            <person name="Wiebenga A."/>
            <person name="Lubbers R.J."/>
            <person name="Gomes A.C."/>
            <person name="Makela M.R."/>
            <person name="Stajich J."/>
            <person name="Grigoriev I.V."/>
            <person name="Mortensen U.H."/>
            <person name="De Vries R.P."/>
            <person name="Baker S.E."/>
            <person name="Andersen M.R."/>
        </authorList>
    </citation>
    <scope>NUCLEOTIDE SEQUENCE [LARGE SCALE GENOMIC DNA]</scope>
    <source>
        <strain evidence="2 3">CBS 123904</strain>
    </source>
</reference>
<keyword evidence="1" id="KW-0472">Membrane</keyword>
<sequence>MKELPLKTTDPRLATVSLSGSLVPLTLFASLGIDLSINRAGARWTDHFCSGPE</sequence>
<gene>
    <name evidence="2" type="ORF">BJY01DRAFT_219779</name>
</gene>
<accession>A0ABR4JFM1</accession>
<evidence type="ECO:0000313" key="3">
    <source>
        <dbReference type="Proteomes" id="UP001610446"/>
    </source>
</evidence>
<dbReference type="Proteomes" id="UP001610446">
    <property type="component" value="Unassembled WGS sequence"/>
</dbReference>
<name>A0ABR4JFM1_9EURO</name>
<dbReference type="EMBL" id="JBFXLU010000141">
    <property type="protein sequence ID" value="KAL2838833.1"/>
    <property type="molecule type" value="Genomic_DNA"/>
</dbReference>
<keyword evidence="3" id="KW-1185">Reference proteome</keyword>
<evidence type="ECO:0000313" key="2">
    <source>
        <dbReference type="EMBL" id="KAL2838833.1"/>
    </source>
</evidence>
<feature type="transmembrane region" description="Helical" evidence="1">
    <location>
        <begin position="12"/>
        <end position="33"/>
    </location>
</feature>